<dbReference type="OMA" id="CGFDEIV"/>
<gene>
    <name evidence="2" type="ORF">LEMA_P083660.1</name>
</gene>
<dbReference type="GO" id="GO:0016747">
    <property type="term" value="F:acyltransferase activity, transferring groups other than amino-acyl groups"/>
    <property type="evidence" value="ECO:0007669"/>
    <property type="project" value="InterPro"/>
</dbReference>
<accession>E5A682</accession>
<dbReference type="PANTHER" id="PTHR42791:SF16">
    <property type="entry name" value="N-ACETYLTRANSFERASE DOMAIN-CONTAINING PROTEIN"/>
    <property type="match status" value="1"/>
</dbReference>
<keyword evidence="3" id="KW-1185">Reference proteome</keyword>
<dbReference type="STRING" id="985895.E5A682"/>
<protein>
    <recommendedName>
        <fullName evidence="1">N-acetyltransferase domain-containing protein</fullName>
    </recommendedName>
</protein>
<dbReference type="VEuPathDB" id="FungiDB:LEMA_P083660.1"/>
<dbReference type="InterPro" id="IPR016181">
    <property type="entry name" value="Acyl_CoA_acyltransferase"/>
</dbReference>
<evidence type="ECO:0000313" key="2">
    <source>
        <dbReference type="EMBL" id="CBX99127.1"/>
    </source>
</evidence>
<evidence type="ECO:0000259" key="1">
    <source>
        <dbReference type="PROSITE" id="PS51186"/>
    </source>
</evidence>
<dbReference type="eggNOG" id="ENOG502SQMB">
    <property type="taxonomic scope" value="Eukaryota"/>
</dbReference>
<dbReference type="CDD" id="cd04301">
    <property type="entry name" value="NAT_SF"/>
    <property type="match status" value="1"/>
</dbReference>
<dbReference type="EMBL" id="FP929135">
    <property type="protein sequence ID" value="CBX99127.1"/>
    <property type="molecule type" value="Genomic_DNA"/>
</dbReference>
<reference evidence="3" key="1">
    <citation type="journal article" date="2011" name="Nat. Commun.">
        <title>Effector diversification within compartments of the Leptosphaeria maculans genome affected by Repeat-Induced Point mutations.</title>
        <authorList>
            <person name="Rouxel T."/>
            <person name="Grandaubert J."/>
            <person name="Hane J.K."/>
            <person name="Hoede C."/>
            <person name="van de Wouw A.P."/>
            <person name="Couloux A."/>
            <person name="Dominguez V."/>
            <person name="Anthouard V."/>
            <person name="Bally P."/>
            <person name="Bourras S."/>
            <person name="Cozijnsen A.J."/>
            <person name="Ciuffetti L.M."/>
            <person name="Degrave A."/>
            <person name="Dilmaghani A."/>
            <person name="Duret L."/>
            <person name="Fudal I."/>
            <person name="Goodwin S.B."/>
            <person name="Gout L."/>
            <person name="Glaser N."/>
            <person name="Linglin J."/>
            <person name="Kema G.H.J."/>
            <person name="Lapalu N."/>
            <person name="Lawrence C.B."/>
            <person name="May K."/>
            <person name="Meyer M."/>
            <person name="Ollivier B."/>
            <person name="Poulain J."/>
            <person name="Schoch C.L."/>
            <person name="Simon A."/>
            <person name="Spatafora J.W."/>
            <person name="Stachowiak A."/>
            <person name="Turgeon B.G."/>
            <person name="Tyler B.M."/>
            <person name="Vincent D."/>
            <person name="Weissenbach J."/>
            <person name="Amselem J."/>
            <person name="Quesneville H."/>
            <person name="Oliver R.P."/>
            <person name="Wincker P."/>
            <person name="Balesdent M.-H."/>
            <person name="Howlett B.J."/>
        </authorList>
    </citation>
    <scope>NUCLEOTIDE SEQUENCE [LARGE SCALE GENOMIC DNA]</scope>
    <source>
        <strain evidence="3">JN3 / isolate v23.1.3 / race Av1-4-5-6-7-8</strain>
    </source>
</reference>
<proteinExistence type="predicted"/>
<dbReference type="InParanoid" id="E5A682"/>
<dbReference type="HOGENOM" id="CLU_060131_3_1_1"/>
<name>E5A682_LEPMJ</name>
<dbReference type="GeneID" id="13282505"/>
<organism evidence="2 3">
    <name type="scientific">Leptosphaeria maculans (strain JN3 / isolate v23.1.3 / race Av1-4-5-6-7-8)</name>
    <name type="common">Blackleg fungus</name>
    <name type="synonym">Phoma lingam</name>
    <dbReference type="NCBI Taxonomy" id="985895"/>
    <lineage>
        <taxon>Eukaryota</taxon>
        <taxon>Fungi</taxon>
        <taxon>Dikarya</taxon>
        <taxon>Ascomycota</taxon>
        <taxon>Pezizomycotina</taxon>
        <taxon>Dothideomycetes</taxon>
        <taxon>Pleosporomycetidae</taxon>
        <taxon>Pleosporales</taxon>
        <taxon>Pleosporineae</taxon>
        <taxon>Leptosphaeriaceae</taxon>
        <taxon>Plenodomus</taxon>
        <taxon>Plenodomus lingam/Leptosphaeria maculans species complex</taxon>
    </lineage>
</organism>
<dbReference type="AlphaFoldDB" id="E5A682"/>
<dbReference type="PROSITE" id="PS51186">
    <property type="entry name" value="GNAT"/>
    <property type="match status" value="1"/>
</dbReference>
<dbReference type="InterPro" id="IPR000182">
    <property type="entry name" value="GNAT_dom"/>
</dbReference>
<dbReference type="InterPro" id="IPR052523">
    <property type="entry name" value="Trichothecene_AcTrans"/>
</dbReference>
<dbReference type="Proteomes" id="UP000002668">
    <property type="component" value="Genome"/>
</dbReference>
<dbReference type="SUPFAM" id="SSF55729">
    <property type="entry name" value="Acyl-CoA N-acyltransferases (Nat)"/>
    <property type="match status" value="1"/>
</dbReference>
<dbReference type="Pfam" id="PF00583">
    <property type="entry name" value="Acetyltransf_1"/>
    <property type="match status" value="1"/>
</dbReference>
<dbReference type="OrthoDB" id="2115692at2759"/>
<sequence length="293" mass="32541">MPIRPATPTDETALVELCTAAFFDESLFGQTLHPYRHKYPDDVKIFWHETIRRYFATPGFVVLVAVRTNGNGEEKIGGMAIWERQGDDEGAKKTKEEWVDYGSFPPLSSTQNRAADPTKRNIVDECMLYGAHFWSGDRANNWYLSLCGIHPDYQGKGVGRELVRWGLEKAAQEGVPASVVSSDGNDAFYLRCGFDEIVGDVTAGEGNPISSISYPPKRHEAQNTQKCQCGEIPIASPDPTWLEPRFWSPDTPRIPNLKATSLPFPTQTSLTPNVCPENDKDVIIHSGLVARLG</sequence>
<dbReference type="Gene3D" id="3.40.630.30">
    <property type="match status" value="1"/>
</dbReference>
<evidence type="ECO:0000313" key="3">
    <source>
        <dbReference type="Proteomes" id="UP000002668"/>
    </source>
</evidence>
<dbReference type="PANTHER" id="PTHR42791">
    <property type="entry name" value="GNAT FAMILY ACETYLTRANSFERASE"/>
    <property type="match status" value="1"/>
</dbReference>
<feature type="domain" description="N-acetyltransferase" evidence="1">
    <location>
        <begin position="79"/>
        <end position="219"/>
    </location>
</feature>